<accession>E7RMZ8</accession>
<dbReference type="HOGENOM" id="CLU_3237777_0_0_10"/>
<reference evidence="2" key="1">
    <citation type="submission" date="2011-01" db="EMBL/GenBank/DDBJ databases">
        <authorList>
            <person name="Muzny D."/>
            <person name="Qin X."/>
            <person name="Buhay C."/>
            <person name="Dugan-Rocha S."/>
            <person name="Ding Y."/>
            <person name="Chen G."/>
            <person name="Hawes A."/>
            <person name="Holder M."/>
            <person name="Jhangiani S."/>
            <person name="Johnson A."/>
            <person name="Khan Z."/>
            <person name="Li Z."/>
            <person name="Liu W."/>
            <person name="Liu X."/>
            <person name="Perez L."/>
            <person name="Shen H."/>
            <person name="Wang Q."/>
            <person name="Watt J."/>
            <person name="Xi L."/>
            <person name="Xin Y."/>
            <person name="Zhou J."/>
            <person name="Deng J."/>
            <person name="Jiang H."/>
            <person name="Liu Y."/>
            <person name="Qu J."/>
            <person name="Song X.-Z."/>
            <person name="Zhang L."/>
            <person name="Villasana D."/>
            <person name="Johnson A."/>
            <person name="Liu J."/>
            <person name="Liyanage D."/>
            <person name="Lorensuhewa L."/>
            <person name="Robinson T."/>
            <person name="Song A."/>
            <person name="Song B.-B."/>
            <person name="Dinh H."/>
            <person name="Thornton R."/>
            <person name="Coyle M."/>
            <person name="Francisco L."/>
            <person name="Jackson L."/>
            <person name="Javaid M."/>
            <person name="Korchina V."/>
            <person name="Kovar C."/>
            <person name="Mata R."/>
            <person name="Mathew T."/>
            <person name="Ngo R."/>
            <person name="Nguyen L."/>
            <person name="Nguyen N."/>
            <person name="Okwuonu G."/>
            <person name="Ongeri F."/>
            <person name="Pham C."/>
            <person name="Simmons D."/>
            <person name="Wilczek-Boney K."/>
            <person name="Hale W."/>
            <person name="Jakkamsetti A."/>
            <person name="Pham P."/>
            <person name="Ruth R."/>
            <person name="San Lucas F."/>
            <person name="Warren J."/>
            <person name="Zhang J."/>
            <person name="Zhao Z."/>
            <person name="Zhou C."/>
            <person name="Zhu D."/>
            <person name="Lee S."/>
            <person name="Bess C."/>
            <person name="Blankenburg K."/>
            <person name="Forbes L."/>
            <person name="Fu Q."/>
            <person name="Gubbala S."/>
            <person name="Hirani K."/>
            <person name="Jayaseelan J.C."/>
            <person name="Lara F."/>
            <person name="Munidasa M."/>
            <person name="Palculict T."/>
            <person name="Patil S."/>
            <person name="Pu L.-L."/>
            <person name="Saada N."/>
            <person name="Tang L."/>
            <person name="Weissenberger G."/>
            <person name="Zhu Y."/>
            <person name="Hemphill L."/>
            <person name="Shang Y."/>
            <person name="Youmans B."/>
            <person name="Ayvaz T."/>
            <person name="Ross M."/>
            <person name="Santibanez J."/>
            <person name="Aqrawi P."/>
            <person name="Gross S."/>
            <person name="Joshi V."/>
            <person name="Fowler G."/>
            <person name="Nazareth L."/>
            <person name="Reid J."/>
            <person name="Worley K."/>
            <person name="Petrosino J."/>
            <person name="Highlander S."/>
            <person name="Gibbs R."/>
        </authorList>
    </citation>
    <scope>NUCLEOTIDE SEQUENCE [LARGE SCALE GENOMIC DNA]</scope>
    <source>
        <strain evidence="2">ATCC 33269</strain>
    </source>
</reference>
<keyword evidence="1" id="KW-1133">Transmembrane helix</keyword>
<keyword evidence="3" id="KW-1185">Reference proteome</keyword>
<dbReference type="AlphaFoldDB" id="E7RMZ8"/>
<organism evidence="2 3">
    <name type="scientific">Hoylesella oralis ATCC 33269</name>
    <dbReference type="NCBI Taxonomy" id="873533"/>
    <lineage>
        <taxon>Bacteria</taxon>
        <taxon>Pseudomonadati</taxon>
        <taxon>Bacteroidota</taxon>
        <taxon>Bacteroidia</taxon>
        <taxon>Bacteroidales</taxon>
        <taxon>Prevotellaceae</taxon>
        <taxon>Hoylesella</taxon>
    </lineage>
</organism>
<dbReference type="EMBL" id="AEPE02000002">
    <property type="protein sequence ID" value="EFZ38129.1"/>
    <property type="molecule type" value="Genomic_DNA"/>
</dbReference>
<protein>
    <submittedName>
        <fullName evidence="2">Uncharacterized protein</fullName>
    </submittedName>
</protein>
<keyword evidence="1" id="KW-0472">Membrane</keyword>
<evidence type="ECO:0000313" key="2">
    <source>
        <dbReference type="EMBL" id="EFZ38129.1"/>
    </source>
</evidence>
<dbReference type="Proteomes" id="UP000005580">
    <property type="component" value="Unassembled WGS sequence"/>
</dbReference>
<gene>
    <name evidence="2" type="ORF">HMPREF0663_10498</name>
</gene>
<evidence type="ECO:0000256" key="1">
    <source>
        <dbReference type="SAM" id="Phobius"/>
    </source>
</evidence>
<evidence type="ECO:0000313" key="3">
    <source>
        <dbReference type="Proteomes" id="UP000005580"/>
    </source>
</evidence>
<name>E7RMZ8_9BACT</name>
<feature type="transmembrane region" description="Helical" evidence="1">
    <location>
        <begin position="15"/>
        <end position="33"/>
    </location>
</feature>
<keyword evidence="1" id="KW-0812">Transmembrane</keyword>
<proteinExistence type="predicted"/>
<sequence>MHVTKINTKAKNYAFLYYFSGYLFNHIINKVLIIRHKNKHSFF</sequence>
<comment type="caution">
    <text evidence="2">The sequence shown here is derived from an EMBL/GenBank/DDBJ whole genome shotgun (WGS) entry which is preliminary data.</text>
</comment>